<gene>
    <name evidence="2" type="ORF">CA13_56360</name>
</gene>
<evidence type="ECO:0000313" key="2">
    <source>
        <dbReference type="EMBL" id="TWT84160.1"/>
    </source>
</evidence>
<dbReference type="Proteomes" id="UP000315010">
    <property type="component" value="Unassembled WGS sequence"/>
</dbReference>
<comment type="caution">
    <text evidence="2">The sequence shown here is derived from an EMBL/GenBank/DDBJ whole genome shotgun (WGS) entry which is preliminary data.</text>
</comment>
<keyword evidence="3" id="KW-1185">Reference proteome</keyword>
<organism evidence="2 3">
    <name type="scientific">Novipirellula herctigrandis</name>
    <dbReference type="NCBI Taxonomy" id="2527986"/>
    <lineage>
        <taxon>Bacteria</taxon>
        <taxon>Pseudomonadati</taxon>
        <taxon>Planctomycetota</taxon>
        <taxon>Planctomycetia</taxon>
        <taxon>Pirellulales</taxon>
        <taxon>Pirellulaceae</taxon>
        <taxon>Novipirellula</taxon>
    </lineage>
</organism>
<reference evidence="2 3" key="1">
    <citation type="submission" date="2019-02" db="EMBL/GenBank/DDBJ databases">
        <title>Deep-cultivation of Planctomycetes and their phenomic and genomic characterization uncovers novel biology.</title>
        <authorList>
            <person name="Wiegand S."/>
            <person name="Jogler M."/>
            <person name="Boedeker C."/>
            <person name="Pinto D."/>
            <person name="Vollmers J."/>
            <person name="Rivas-Marin E."/>
            <person name="Kohn T."/>
            <person name="Peeters S.H."/>
            <person name="Heuer A."/>
            <person name="Rast P."/>
            <person name="Oberbeckmann S."/>
            <person name="Bunk B."/>
            <person name="Jeske O."/>
            <person name="Meyerdierks A."/>
            <person name="Storesund J.E."/>
            <person name="Kallscheuer N."/>
            <person name="Luecker S."/>
            <person name="Lage O.M."/>
            <person name="Pohl T."/>
            <person name="Merkel B.J."/>
            <person name="Hornburger P."/>
            <person name="Mueller R.-W."/>
            <person name="Bruemmer F."/>
            <person name="Labrenz M."/>
            <person name="Spormann A.M."/>
            <person name="Op Den Camp H."/>
            <person name="Overmann J."/>
            <person name="Amann R."/>
            <person name="Jetten M.S.M."/>
            <person name="Mascher T."/>
            <person name="Medema M.H."/>
            <person name="Devos D.P."/>
            <person name="Kaster A.-K."/>
            <person name="Ovreas L."/>
            <person name="Rohde M."/>
            <person name="Galperin M.Y."/>
            <person name="Jogler C."/>
        </authorList>
    </citation>
    <scope>NUCLEOTIDE SEQUENCE [LARGE SCALE GENOMIC DNA]</scope>
    <source>
        <strain evidence="2 3">CA13</strain>
    </source>
</reference>
<evidence type="ECO:0000259" key="1">
    <source>
        <dbReference type="Pfam" id="PF03709"/>
    </source>
</evidence>
<evidence type="ECO:0000313" key="3">
    <source>
        <dbReference type="Proteomes" id="UP000315010"/>
    </source>
</evidence>
<feature type="domain" description="Orn/Lys/Arg decarboxylase N-terminal" evidence="1">
    <location>
        <begin position="20"/>
        <end position="67"/>
    </location>
</feature>
<dbReference type="Gene3D" id="3.40.50.2300">
    <property type="match status" value="1"/>
</dbReference>
<dbReference type="InterPro" id="IPR005308">
    <property type="entry name" value="OKR_de-COase_N"/>
</dbReference>
<proteinExistence type="predicted"/>
<dbReference type="Pfam" id="PF03709">
    <property type="entry name" value="OKR_DC_1_N"/>
    <property type="match status" value="1"/>
</dbReference>
<name>A0A5C5ZAB9_9BACT</name>
<sequence>MKFHFPILIIDEDFRSENASGLGIRALAEAIENEGAEVIGATSYGDLSQFAQQQSRASAFILSIDDGEIVAGQEAPCRLPENPTVQ</sequence>
<accession>A0A5C5ZAB9</accession>
<protein>
    <recommendedName>
        <fullName evidence="1">Orn/Lys/Arg decarboxylase N-terminal domain-containing protein</fullName>
    </recommendedName>
</protein>
<dbReference type="AlphaFoldDB" id="A0A5C5ZAB9"/>
<dbReference type="GO" id="GO:0016831">
    <property type="term" value="F:carboxy-lyase activity"/>
    <property type="evidence" value="ECO:0007669"/>
    <property type="project" value="InterPro"/>
</dbReference>
<dbReference type="EMBL" id="SJPJ01000001">
    <property type="protein sequence ID" value="TWT84160.1"/>
    <property type="molecule type" value="Genomic_DNA"/>
</dbReference>